<dbReference type="RefSeq" id="XP_003170493.1">
    <property type="nucleotide sequence ID" value="XM_003170445.1"/>
</dbReference>
<evidence type="ECO:0000313" key="1">
    <source>
        <dbReference type="EMBL" id="EFR04730.1"/>
    </source>
</evidence>
<reference evidence="2" key="1">
    <citation type="journal article" date="2012" name="MBio">
        <title>Comparative genome analysis of Trichophyton rubrum and related dermatophytes reveals candidate genes involved in infection.</title>
        <authorList>
            <person name="Martinez D.A."/>
            <person name="Oliver B.G."/>
            <person name="Graeser Y."/>
            <person name="Goldberg J.M."/>
            <person name="Li W."/>
            <person name="Martinez-Rossi N.M."/>
            <person name="Monod M."/>
            <person name="Shelest E."/>
            <person name="Barton R.C."/>
            <person name="Birch E."/>
            <person name="Brakhage A.A."/>
            <person name="Chen Z."/>
            <person name="Gurr S.J."/>
            <person name="Heiman D."/>
            <person name="Heitman J."/>
            <person name="Kosti I."/>
            <person name="Rossi A."/>
            <person name="Saif S."/>
            <person name="Samalova M."/>
            <person name="Saunders C.W."/>
            <person name="Shea T."/>
            <person name="Summerbell R.C."/>
            <person name="Xu J."/>
            <person name="Young S."/>
            <person name="Zeng Q."/>
            <person name="Birren B.W."/>
            <person name="Cuomo C.A."/>
            <person name="White T.C."/>
        </authorList>
    </citation>
    <scope>NUCLEOTIDE SEQUENCE [LARGE SCALE GENOMIC DNA]</scope>
    <source>
        <strain evidence="2">ATCC MYA-4604 / CBS 118893</strain>
    </source>
</reference>
<dbReference type="GeneID" id="10025734"/>
<dbReference type="InParanoid" id="E4V406"/>
<dbReference type="EMBL" id="DS989828">
    <property type="protein sequence ID" value="EFR04730.1"/>
    <property type="molecule type" value="Genomic_DNA"/>
</dbReference>
<sequence length="59" mass="6601">MGALIKNSLERGEPSASGRVIVRRLAKATDGGFVCLVQRRMLWLKDVSRTSTKQQQIRS</sequence>
<dbReference type="Proteomes" id="UP000002669">
    <property type="component" value="Unassembled WGS sequence"/>
</dbReference>
<organism evidence="2">
    <name type="scientific">Arthroderma gypseum (strain ATCC MYA-4604 / CBS 118893)</name>
    <name type="common">Microsporum gypseum</name>
    <dbReference type="NCBI Taxonomy" id="535722"/>
    <lineage>
        <taxon>Eukaryota</taxon>
        <taxon>Fungi</taxon>
        <taxon>Dikarya</taxon>
        <taxon>Ascomycota</taxon>
        <taxon>Pezizomycotina</taxon>
        <taxon>Eurotiomycetes</taxon>
        <taxon>Eurotiomycetidae</taxon>
        <taxon>Onygenales</taxon>
        <taxon>Arthrodermataceae</taxon>
        <taxon>Nannizzia</taxon>
    </lineage>
</organism>
<proteinExistence type="predicted"/>
<keyword evidence="2" id="KW-1185">Reference proteome</keyword>
<gene>
    <name evidence="1" type="ORF">MGYG_07738</name>
</gene>
<accession>E4V406</accession>
<evidence type="ECO:0000313" key="2">
    <source>
        <dbReference type="Proteomes" id="UP000002669"/>
    </source>
</evidence>
<name>E4V406_ARTGP</name>
<dbReference type="HOGENOM" id="CLU_2960290_0_0_1"/>
<dbReference type="VEuPathDB" id="FungiDB:MGYG_07738"/>
<dbReference type="AlphaFoldDB" id="E4V406"/>
<protein>
    <submittedName>
        <fullName evidence="1">Uncharacterized protein</fullName>
    </submittedName>
</protein>